<dbReference type="SUPFAM" id="SSF47616">
    <property type="entry name" value="GST C-terminal domain-like"/>
    <property type="match status" value="1"/>
</dbReference>
<dbReference type="InterPro" id="IPR036282">
    <property type="entry name" value="Glutathione-S-Trfase_C_sf"/>
</dbReference>
<dbReference type="Pfam" id="PF25907">
    <property type="entry name" value="DUF7962"/>
    <property type="match status" value="1"/>
</dbReference>
<dbReference type="AlphaFoldDB" id="A0A177A2G9"/>
<protein>
    <submittedName>
        <fullName evidence="3">Uncharacterized protein</fullName>
    </submittedName>
</protein>
<dbReference type="CDD" id="cd00299">
    <property type="entry name" value="GST_C_family"/>
    <property type="match status" value="1"/>
</dbReference>
<reference evidence="3" key="1">
    <citation type="submission" date="2016-03" db="EMBL/GenBank/DDBJ databases">
        <title>Updated assembly of Pseudogymnoascus destructans, the fungus causing white-nose syndrome of bats.</title>
        <authorList>
            <person name="Palmer J.M."/>
            <person name="Drees K.P."/>
            <person name="Foster J.T."/>
            <person name="Lindner D.L."/>
        </authorList>
    </citation>
    <scope>NUCLEOTIDE SEQUENCE [LARGE SCALE GENOMIC DNA]</scope>
    <source>
        <strain evidence="3">20631-21</strain>
    </source>
</reference>
<proteinExistence type="predicted"/>
<dbReference type="InterPro" id="IPR058268">
    <property type="entry name" value="DUF7962"/>
</dbReference>
<evidence type="ECO:0000313" key="3">
    <source>
        <dbReference type="EMBL" id="OAF55461.1"/>
    </source>
</evidence>
<dbReference type="RefSeq" id="XP_024320761.1">
    <property type="nucleotide sequence ID" value="XM_024471816.1"/>
</dbReference>
<feature type="domain" description="GST N-terminal" evidence="1">
    <location>
        <begin position="10"/>
        <end position="83"/>
    </location>
</feature>
<evidence type="ECO:0000259" key="1">
    <source>
        <dbReference type="Pfam" id="PF13417"/>
    </source>
</evidence>
<dbReference type="OrthoDB" id="202840at2759"/>
<dbReference type="EMBL" id="KV441409">
    <property type="protein sequence ID" value="OAF55461.1"/>
    <property type="molecule type" value="Genomic_DNA"/>
</dbReference>
<dbReference type="Proteomes" id="UP000077154">
    <property type="component" value="Unassembled WGS sequence"/>
</dbReference>
<evidence type="ECO:0000259" key="2">
    <source>
        <dbReference type="Pfam" id="PF25907"/>
    </source>
</evidence>
<dbReference type="InterPro" id="IPR004045">
    <property type="entry name" value="Glutathione_S-Trfase_N"/>
</dbReference>
<dbReference type="CDD" id="cd00570">
    <property type="entry name" value="GST_N_family"/>
    <property type="match status" value="1"/>
</dbReference>
<dbReference type="eggNOG" id="ENOG502S039">
    <property type="taxonomic scope" value="Eukaryota"/>
</dbReference>
<dbReference type="Pfam" id="PF13417">
    <property type="entry name" value="GST_N_3"/>
    <property type="match status" value="1"/>
</dbReference>
<organism evidence="3">
    <name type="scientific">Pseudogymnoascus destructans</name>
    <dbReference type="NCBI Taxonomy" id="655981"/>
    <lineage>
        <taxon>Eukaryota</taxon>
        <taxon>Fungi</taxon>
        <taxon>Dikarya</taxon>
        <taxon>Ascomycota</taxon>
        <taxon>Pezizomycotina</taxon>
        <taxon>Leotiomycetes</taxon>
        <taxon>Thelebolales</taxon>
        <taxon>Thelebolaceae</taxon>
        <taxon>Pseudogymnoascus</taxon>
    </lineage>
</organism>
<dbReference type="Gene3D" id="3.40.30.110">
    <property type="match status" value="2"/>
</dbReference>
<accession>A0A177A2G9</accession>
<dbReference type="InterPro" id="IPR036249">
    <property type="entry name" value="Thioredoxin-like_sf"/>
</dbReference>
<gene>
    <name evidence="3" type="ORF">VC83_08261</name>
</gene>
<dbReference type="GeneID" id="36291303"/>
<dbReference type="SUPFAM" id="SSF52833">
    <property type="entry name" value="Thioredoxin-like"/>
    <property type="match status" value="1"/>
</dbReference>
<sequence length="334" mass="36706">MSSSRDIIVYHYSYSPYARRIVWYLNLRNIPFSECVQPPIMPRPDVEALGVAYRRIPIVAIGRDIYNDTRLILSKLDELFPPSSAHPALSPTTPEHRALAALFSTSTTDGGLFGRAALLIPTSLPLFKDPKFTADRAAMSGRPWSAAFLERARPESLVEVRAAIAFLENGLLADGRKWLLNTPQVSSVDLEAIWPLHWVFGMPGAIPAEVASKETFPKVFAWVERFNAAVGAARKANGNAKALKGFEAAEKIWGSEWAEGLRGVDERDPVGLKAGQEVLVHPTDSGVTHKDQGTLVGLDGEEIVIEVKTQKGTVRVHAPRHGFRVLAAQEENKL</sequence>
<dbReference type="VEuPathDB" id="FungiDB:GMDG_02754"/>
<feature type="domain" description="DUF7962" evidence="2">
    <location>
        <begin position="115"/>
        <end position="235"/>
    </location>
</feature>
<name>A0A177A2G9_9PEZI</name>